<protein>
    <submittedName>
        <fullName evidence="1">Uncharacterized protein</fullName>
    </submittedName>
</protein>
<dbReference type="Proteomes" id="UP000285301">
    <property type="component" value="Unassembled WGS sequence"/>
</dbReference>
<keyword evidence="2" id="KW-1185">Reference proteome</keyword>
<name>A0A3S3PL37_9ACAR</name>
<dbReference type="AlphaFoldDB" id="A0A3S3PL37"/>
<proteinExistence type="predicted"/>
<evidence type="ECO:0000313" key="2">
    <source>
        <dbReference type="Proteomes" id="UP000285301"/>
    </source>
</evidence>
<dbReference type="EMBL" id="NCKU01000620">
    <property type="protein sequence ID" value="RWS14793.1"/>
    <property type="molecule type" value="Genomic_DNA"/>
</dbReference>
<feature type="non-terminal residue" evidence="1">
    <location>
        <position position="97"/>
    </location>
</feature>
<gene>
    <name evidence="1" type="ORF">B4U79_04894</name>
</gene>
<evidence type="ECO:0000313" key="1">
    <source>
        <dbReference type="EMBL" id="RWS14793.1"/>
    </source>
</evidence>
<sequence length="97" mass="11199">MNSVRGSDSVTHVTDIIGNFGKWQLNICMFCTSMAIFSSFNNLVGPFYAPKINYYCTQLKNGSVLNISNTEEVCMRKEECLQWRFDENIFHKTIIDE</sequence>
<organism evidence="1 2">
    <name type="scientific">Dinothrombium tinctorium</name>
    <dbReference type="NCBI Taxonomy" id="1965070"/>
    <lineage>
        <taxon>Eukaryota</taxon>
        <taxon>Metazoa</taxon>
        <taxon>Ecdysozoa</taxon>
        <taxon>Arthropoda</taxon>
        <taxon>Chelicerata</taxon>
        <taxon>Arachnida</taxon>
        <taxon>Acari</taxon>
        <taxon>Acariformes</taxon>
        <taxon>Trombidiformes</taxon>
        <taxon>Prostigmata</taxon>
        <taxon>Anystina</taxon>
        <taxon>Parasitengona</taxon>
        <taxon>Trombidioidea</taxon>
        <taxon>Trombidiidae</taxon>
        <taxon>Dinothrombium</taxon>
    </lineage>
</organism>
<reference evidence="1 2" key="1">
    <citation type="journal article" date="2018" name="Gigascience">
        <title>Genomes of trombidid mites reveal novel predicted allergens and laterally-transferred genes associated with secondary metabolism.</title>
        <authorList>
            <person name="Dong X."/>
            <person name="Chaisiri K."/>
            <person name="Xia D."/>
            <person name="Armstrong S.D."/>
            <person name="Fang Y."/>
            <person name="Donnelly M.J."/>
            <person name="Kadowaki T."/>
            <person name="McGarry J.W."/>
            <person name="Darby A.C."/>
            <person name="Makepeace B.L."/>
        </authorList>
    </citation>
    <scope>NUCLEOTIDE SEQUENCE [LARGE SCALE GENOMIC DNA]</scope>
    <source>
        <strain evidence="1">UoL-WK</strain>
    </source>
</reference>
<comment type="caution">
    <text evidence="1">The sequence shown here is derived from an EMBL/GenBank/DDBJ whole genome shotgun (WGS) entry which is preliminary data.</text>
</comment>
<accession>A0A3S3PL37</accession>
<dbReference type="OrthoDB" id="8049622at2759"/>